<evidence type="ECO:0000313" key="6">
    <source>
        <dbReference type="EMBL" id="GGL65903.1"/>
    </source>
</evidence>
<dbReference type="PANTHER" id="PTHR30136:SF35">
    <property type="entry name" value="HTH-TYPE TRANSCRIPTIONAL REGULATOR RV1719"/>
    <property type="match status" value="1"/>
</dbReference>
<reference evidence="6" key="2">
    <citation type="submission" date="2020-09" db="EMBL/GenBank/DDBJ databases">
        <authorList>
            <person name="Sun Q."/>
            <person name="Ohkuma M."/>
        </authorList>
    </citation>
    <scope>NUCLEOTIDE SEQUENCE</scope>
    <source>
        <strain evidence="6">JCM 19596</strain>
    </source>
</reference>
<accession>A0A830F8T2</accession>
<organism evidence="6 7">
    <name type="scientific">Halocalculus aciditolerans</name>
    <dbReference type="NCBI Taxonomy" id="1383812"/>
    <lineage>
        <taxon>Archaea</taxon>
        <taxon>Methanobacteriati</taxon>
        <taxon>Methanobacteriota</taxon>
        <taxon>Stenosarchaea group</taxon>
        <taxon>Halobacteria</taxon>
        <taxon>Halobacteriales</taxon>
        <taxon>Halobacteriaceae</taxon>
        <taxon>Halocalculus</taxon>
    </lineage>
</organism>
<keyword evidence="2" id="KW-0238">DNA-binding</keyword>
<dbReference type="GO" id="GO:0003677">
    <property type="term" value="F:DNA binding"/>
    <property type="evidence" value="ECO:0007669"/>
    <property type="project" value="UniProtKB-KW"/>
</dbReference>
<dbReference type="Pfam" id="PF01614">
    <property type="entry name" value="IclR_C"/>
    <property type="match status" value="1"/>
</dbReference>
<dbReference type="EMBL" id="BMPG01000003">
    <property type="protein sequence ID" value="GGL65903.1"/>
    <property type="molecule type" value="Genomic_DNA"/>
</dbReference>
<protein>
    <submittedName>
        <fullName evidence="6">Transcriptional regulator</fullName>
    </submittedName>
</protein>
<feature type="domain" description="HTH iclR-type" evidence="4">
    <location>
        <begin position="11"/>
        <end position="70"/>
    </location>
</feature>
<dbReference type="Gene3D" id="1.10.10.10">
    <property type="entry name" value="Winged helix-like DNA-binding domain superfamily/Winged helix DNA-binding domain"/>
    <property type="match status" value="1"/>
</dbReference>
<dbReference type="PROSITE" id="PS51077">
    <property type="entry name" value="HTH_ICLR"/>
    <property type="match status" value="1"/>
</dbReference>
<dbReference type="GO" id="GO:0045892">
    <property type="term" value="P:negative regulation of DNA-templated transcription"/>
    <property type="evidence" value="ECO:0007669"/>
    <property type="project" value="TreeGrafter"/>
</dbReference>
<name>A0A830F8T2_9EURY</name>
<evidence type="ECO:0000256" key="2">
    <source>
        <dbReference type="ARBA" id="ARBA00023125"/>
    </source>
</evidence>
<evidence type="ECO:0000256" key="3">
    <source>
        <dbReference type="ARBA" id="ARBA00023163"/>
    </source>
</evidence>
<feature type="domain" description="IclR-ED" evidence="5">
    <location>
        <begin position="71"/>
        <end position="259"/>
    </location>
</feature>
<sequence>MRTGNEDGRKIGAVARSLEILEILRRRGGATLAELEAESDLSKGSVFVHLETLADGGFVTRRGDQYVLGRRFISFGERVRNSAPLFRAGKDQVDALARESEECVHLIVEDNGLETILYEAFGSRAVGQEFFVKNREETSRHLHYSAAGKSILAGLDREDVEDIIDCRGLPERTTETITDADELFAELDDVRESGYATNEQEDILGIQAVGVPIRDAEGTTLGGLSISAPTSRLQGDQLTEEMPTLLREHANIIEVNLQTIDI</sequence>
<dbReference type="InterPro" id="IPR014757">
    <property type="entry name" value="Tscrpt_reg_IclR_C"/>
</dbReference>
<dbReference type="PROSITE" id="PS51078">
    <property type="entry name" value="ICLR_ED"/>
    <property type="match status" value="1"/>
</dbReference>
<comment type="caution">
    <text evidence="6">The sequence shown here is derived from an EMBL/GenBank/DDBJ whole genome shotgun (WGS) entry which is preliminary data.</text>
</comment>
<dbReference type="SUPFAM" id="SSF55781">
    <property type="entry name" value="GAF domain-like"/>
    <property type="match status" value="1"/>
</dbReference>
<keyword evidence="1" id="KW-0805">Transcription regulation</keyword>
<dbReference type="OrthoDB" id="14763at2157"/>
<dbReference type="SUPFAM" id="SSF46785">
    <property type="entry name" value="Winged helix' DNA-binding domain"/>
    <property type="match status" value="1"/>
</dbReference>
<dbReference type="SMART" id="SM00346">
    <property type="entry name" value="HTH_ICLR"/>
    <property type="match status" value="1"/>
</dbReference>
<reference evidence="6" key="1">
    <citation type="journal article" date="2014" name="Int. J. Syst. Evol. Microbiol.">
        <title>Complete genome sequence of Corynebacterium casei LMG S-19264T (=DSM 44701T), isolated from a smear-ripened cheese.</title>
        <authorList>
            <consortium name="US DOE Joint Genome Institute (JGI-PGF)"/>
            <person name="Walter F."/>
            <person name="Albersmeier A."/>
            <person name="Kalinowski J."/>
            <person name="Ruckert C."/>
        </authorList>
    </citation>
    <scope>NUCLEOTIDE SEQUENCE</scope>
    <source>
        <strain evidence="6">JCM 19596</strain>
    </source>
</reference>
<dbReference type="InterPro" id="IPR050707">
    <property type="entry name" value="HTH_MetabolicPath_Reg"/>
</dbReference>
<evidence type="ECO:0000313" key="7">
    <source>
        <dbReference type="Proteomes" id="UP000607197"/>
    </source>
</evidence>
<dbReference type="Pfam" id="PF09339">
    <property type="entry name" value="HTH_IclR"/>
    <property type="match status" value="1"/>
</dbReference>
<evidence type="ECO:0000259" key="4">
    <source>
        <dbReference type="PROSITE" id="PS51077"/>
    </source>
</evidence>
<dbReference type="RefSeq" id="WP_188979354.1">
    <property type="nucleotide sequence ID" value="NZ_BMPG01000003.1"/>
</dbReference>
<dbReference type="AlphaFoldDB" id="A0A830F8T2"/>
<dbReference type="InterPro" id="IPR005471">
    <property type="entry name" value="Tscrpt_reg_IclR_N"/>
</dbReference>
<keyword evidence="7" id="KW-1185">Reference proteome</keyword>
<evidence type="ECO:0000259" key="5">
    <source>
        <dbReference type="PROSITE" id="PS51078"/>
    </source>
</evidence>
<keyword evidence="3" id="KW-0804">Transcription</keyword>
<proteinExistence type="predicted"/>
<dbReference type="PANTHER" id="PTHR30136">
    <property type="entry name" value="HELIX-TURN-HELIX TRANSCRIPTIONAL REGULATOR, ICLR FAMILY"/>
    <property type="match status" value="1"/>
</dbReference>
<dbReference type="Gene3D" id="3.30.450.40">
    <property type="match status" value="1"/>
</dbReference>
<dbReference type="InterPro" id="IPR036388">
    <property type="entry name" value="WH-like_DNA-bd_sf"/>
</dbReference>
<dbReference type="GO" id="GO:0003700">
    <property type="term" value="F:DNA-binding transcription factor activity"/>
    <property type="evidence" value="ECO:0007669"/>
    <property type="project" value="TreeGrafter"/>
</dbReference>
<evidence type="ECO:0000256" key="1">
    <source>
        <dbReference type="ARBA" id="ARBA00023015"/>
    </source>
</evidence>
<gene>
    <name evidence="6" type="ORF">GCM10009039_24720</name>
</gene>
<dbReference type="InterPro" id="IPR029016">
    <property type="entry name" value="GAF-like_dom_sf"/>
</dbReference>
<dbReference type="Proteomes" id="UP000607197">
    <property type="component" value="Unassembled WGS sequence"/>
</dbReference>
<dbReference type="InterPro" id="IPR036390">
    <property type="entry name" value="WH_DNA-bd_sf"/>
</dbReference>